<dbReference type="STRING" id="549789.NIES30_08210"/>
<evidence type="ECO:0000256" key="1">
    <source>
        <dbReference type="ARBA" id="ARBA00022448"/>
    </source>
</evidence>
<dbReference type="RefSeq" id="WP_073607919.1">
    <property type="nucleotide sequence ID" value="NZ_MRCG01000004.1"/>
</dbReference>
<feature type="signal peptide" evidence="3">
    <location>
        <begin position="1"/>
        <end position="25"/>
    </location>
</feature>
<dbReference type="PANTHER" id="PTHR30097:SF4">
    <property type="entry name" value="SLR6042 PROTEIN"/>
    <property type="match status" value="1"/>
</dbReference>
<dbReference type="InterPro" id="IPR058649">
    <property type="entry name" value="CzcB_C"/>
</dbReference>
<evidence type="ECO:0000259" key="5">
    <source>
        <dbReference type="Pfam" id="PF25975"/>
    </source>
</evidence>
<dbReference type="SUPFAM" id="SSF111369">
    <property type="entry name" value="HlyD-like secretion proteins"/>
    <property type="match status" value="1"/>
</dbReference>
<keyword evidence="1" id="KW-0813">Transport</keyword>
<keyword evidence="7" id="KW-1185">Reference proteome</keyword>
<dbReference type="Pfam" id="PF25973">
    <property type="entry name" value="BSH_CzcB"/>
    <property type="match status" value="1"/>
</dbReference>
<dbReference type="Gene3D" id="2.40.420.20">
    <property type="match status" value="1"/>
</dbReference>
<dbReference type="InterPro" id="IPR051909">
    <property type="entry name" value="MFP_Cation_Efflux"/>
</dbReference>
<proteinExistence type="predicted"/>
<feature type="region of interest" description="Disordered" evidence="2">
    <location>
        <begin position="28"/>
        <end position="57"/>
    </location>
</feature>
<dbReference type="GO" id="GO:0046914">
    <property type="term" value="F:transition metal ion binding"/>
    <property type="evidence" value="ECO:0007669"/>
    <property type="project" value="TreeGrafter"/>
</dbReference>
<feature type="compositionally biased region" description="Basic and acidic residues" evidence="2">
    <location>
        <begin position="30"/>
        <end position="57"/>
    </location>
</feature>
<feature type="chain" id="PRO_5013182806" evidence="3">
    <location>
        <begin position="26"/>
        <end position="333"/>
    </location>
</feature>
<dbReference type="Gene3D" id="2.40.30.170">
    <property type="match status" value="1"/>
</dbReference>
<dbReference type="OrthoDB" id="9806939at2"/>
<evidence type="ECO:0000259" key="4">
    <source>
        <dbReference type="Pfam" id="PF25973"/>
    </source>
</evidence>
<sequence length="333" mass="36528">MLKFAHCFFFAFTLLCWPLSASVVAEDSDEHGHDREEHEADHKHDEHDEHKGHDDEAEHVAVSLDSLERYGVSLKKAGPASLSVTLNLPGRLLPNEDRIAHITPRYPGIIREVRKRLGDAVEKGEVVAIVESNQNLQVYEVRALLGGIVTERHASLGEFVSGDAAILEVADYSELFADFFIFPQDFPQIRLGQQIRVVPEGGGGGGGASIQAMLSFISPVIDTSTQSRFARAVLQNNSGRQLQPGGFITGKLLVDETRVPLAVESSAVQIDKGASVVFVREKERFEARPVVTGRKDLDWTEVLSGLEVGEEYATGNTFILKAELGKGEAEHEH</sequence>
<organism evidence="6 7">
    <name type="scientific">Phormidium tenue NIES-30</name>
    <dbReference type="NCBI Taxonomy" id="549789"/>
    <lineage>
        <taxon>Bacteria</taxon>
        <taxon>Bacillati</taxon>
        <taxon>Cyanobacteriota</taxon>
        <taxon>Cyanophyceae</taxon>
        <taxon>Oscillatoriophycideae</taxon>
        <taxon>Oscillatoriales</taxon>
        <taxon>Oscillatoriaceae</taxon>
        <taxon>Phormidium</taxon>
    </lineage>
</organism>
<dbReference type="Gene3D" id="2.40.50.100">
    <property type="match status" value="1"/>
</dbReference>
<dbReference type="AlphaFoldDB" id="A0A1U7J7U6"/>
<dbReference type="GO" id="GO:0015679">
    <property type="term" value="P:plasma membrane copper ion transport"/>
    <property type="evidence" value="ECO:0007669"/>
    <property type="project" value="TreeGrafter"/>
</dbReference>
<accession>A0A1U7J7U6</accession>
<dbReference type="EMBL" id="MRCG01000004">
    <property type="protein sequence ID" value="OKH49136.1"/>
    <property type="molecule type" value="Genomic_DNA"/>
</dbReference>
<dbReference type="GO" id="GO:0030288">
    <property type="term" value="C:outer membrane-bounded periplasmic space"/>
    <property type="evidence" value="ECO:0007669"/>
    <property type="project" value="TreeGrafter"/>
</dbReference>
<feature type="domain" description="CzcB-like barrel-sandwich hybrid" evidence="4">
    <location>
        <begin position="98"/>
        <end position="171"/>
    </location>
</feature>
<keyword evidence="3" id="KW-0732">Signal</keyword>
<gene>
    <name evidence="6" type="ORF">NIES30_08210</name>
</gene>
<feature type="domain" description="CzcB-like C-terminal circularly permuted SH3-like" evidence="5">
    <location>
        <begin position="261"/>
        <end position="321"/>
    </location>
</feature>
<protein>
    <submittedName>
        <fullName evidence="6">Uncharacterized protein</fullName>
    </submittedName>
</protein>
<dbReference type="PANTHER" id="PTHR30097">
    <property type="entry name" value="CATION EFFLUX SYSTEM PROTEIN CUSB"/>
    <property type="match status" value="1"/>
</dbReference>
<comment type="caution">
    <text evidence="6">The sequence shown here is derived from an EMBL/GenBank/DDBJ whole genome shotgun (WGS) entry which is preliminary data.</text>
</comment>
<evidence type="ECO:0000313" key="7">
    <source>
        <dbReference type="Proteomes" id="UP000185557"/>
    </source>
</evidence>
<evidence type="ECO:0000313" key="6">
    <source>
        <dbReference type="EMBL" id="OKH49136.1"/>
    </source>
</evidence>
<evidence type="ECO:0000256" key="2">
    <source>
        <dbReference type="SAM" id="MobiDB-lite"/>
    </source>
</evidence>
<evidence type="ECO:0000256" key="3">
    <source>
        <dbReference type="SAM" id="SignalP"/>
    </source>
</evidence>
<reference evidence="6 7" key="1">
    <citation type="submission" date="2016-11" db="EMBL/GenBank/DDBJ databases">
        <title>Draft Genome Sequences of Nine Cyanobacterial Strains from Diverse Habitats.</title>
        <authorList>
            <person name="Zhu T."/>
            <person name="Hou S."/>
            <person name="Lu X."/>
            <person name="Hess W.R."/>
        </authorList>
    </citation>
    <scope>NUCLEOTIDE SEQUENCE [LARGE SCALE GENOMIC DNA]</scope>
    <source>
        <strain evidence="6 7">NIES-30</strain>
    </source>
</reference>
<dbReference type="InterPro" id="IPR058647">
    <property type="entry name" value="BSH_CzcB-like"/>
</dbReference>
<dbReference type="Pfam" id="PF25975">
    <property type="entry name" value="CzcB_C"/>
    <property type="match status" value="1"/>
</dbReference>
<dbReference type="Proteomes" id="UP000185557">
    <property type="component" value="Unassembled WGS sequence"/>
</dbReference>
<name>A0A1U7J7U6_9CYAN</name>
<dbReference type="GO" id="GO:0060003">
    <property type="term" value="P:copper ion export"/>
    <property type="evidence" value="ECO:0007669"/>
    <property type="project" value="TreeGrafter"/>
</dbReference>